<name>A0A6D2K0Q7_9BRAS</name>
<dbReference type="EMBL" id="CACVBM020001274">
    <property type="protein sequence ID" value="CAA7042969.1"/>
    <property type="molecule type" value="Genomic_DNA"/>
</dbReference>
<accession>A0A6D2K0Q7</accession>
<keyword evidence="2" id="KW-1185">Reference proteome</keyword>
<dbReference type="AlphaFoldDB" id="A0A6D2K0Q7"/>
<reference evidence="1" key="1">
    <citation type="submission" date="2020-01" db="EMBL/GenBank/DDBJ databases">
        <authorList>
            <person name="Mishra B."/>
        </authorList>
    </citation>
    <scope>NUCLEOTIDE SEQUENCE [LARGE SCALE GENOMIC DNA]</scope>
</reference>
<dbReference type="OrthoDB" id="1108285at2759"/>
<sequence length="104" mass="11720">MLEFGDVMKVTAGTRVNLPPSAWSQIITWLPHSSNNEVSLFSLLQAWHACVYEIWCERNRRYHLGVTLPPRRISQKICLILKNKAVALSQTGASCGPPLLLCWS</sequence>
<comment type="caution">
    <text evidence="1">The sequence shown here is derived from an EMBL/GenBank/DDBJ whole genome shotgun (WGS) entry which is preliminary data.</text>
</comment>
<gene>
    <name evidence="1" type="ORF">MERR_LOCUS30204</name>
</gene>
<protein>
    <submittedName>
        <fullName evidence="1">Uncharacterized protein</fullName>
    </submittedName>
</protein>
<organism evidence="1 2">
    <name type="scientific">Microthlaspi erraticum</name>
    <dbReference type="NCBI Taxonomy" id="1685480"/>
    <lineage>
        <taxon>Eukaryota</taxon>
        <taxon>Viridiplantae</taxon>
        <taxon>Streptophyta</taxon>
        <taxon>Embryophyta</taxon>
        <taxon>Tracheophyta</taxon>
        <taxon>Spermatophyta</taxon>
        <taxon>Magnoliopsida</taxon>
        <taxon>eudicotyledons</taxon>
        <taxon>Gunneridae</taxon>
        <taxon>Pentapetalae</taxon>
        <taxon>rosids</taxon>
        <taxon>malvids</taxon>
        <taxon>Brassicales</taxon>
        <taxon>Brassicaceae</taxon>
        <taxon>Coluteocarpeae</taxon>
        <taxon>Microthlaspi</taxon>
    </lineage>
</organism>
<evidence type="ECO:0000313" key="1">
    <source>
        <dbReference type="EMBL" id="CAA7042969.1"/>
    </source>
</evidence>
<evidence type="ECO:0000313" key="2">
    <source>
        <dbReference type="Proteomes" id="UP000467841"/>
    </source>
</evidence>
<dbReference type="Proteomes" id="UP000467841">
    <property type="component" value="Unassembled WGS sequence"/>
</dbReference>
<proteinExistence type="predicted"/>